<accession>A0ABS6EWW9</accession>
<evidence type="ECO:0000313" key="2">
    <source>
        <dbReference type="Proteomes" id="UP000736583"/>
    </source>
</evidence>
<dbReference type="InterPro" id="IPR039498">
    <property type="entry name" value="NTP_transf_5"/>
</dbReference>
<protein>
    <submittedName>
        <fullName evidence="1">Nucleotidyltransferase family protein</fullName>
    </submittedName>
</protein>
<name>A0ABS6EWW9_9CLOT</name>
<dbReference type="Proteomes" id="UP000736583">
    <property type="component" value="Unassembled WGS sequence"/>
</dbReference>
<reference evidence="1 2" key="1">
    <citation type="submission" date="2021-06" db="EMBL/GenBank/DDBJ databases">
        <authorList>
            <person name="Sun Q."/>
            <person name="Li D."/>
        </authorList>
    </citation>
    <scope>NUCLEOTIDE SEQUENCE [LARGE SCALE GENOMIC DNA]</scope>
    <source>
        <strain evidence="1 2">MSJ-4</strain>
    </source>
</reference>
<dbReference type="EMBL" id="JAHLQL010000001">
    <property type="protein sequence ID" value="MBU5590576.1"/>
    <property type="molecule type" value="Genomic_DNA"/>
</dbReference>
<dbReference type="Pfam" id="PF14907">
    <property type="entry name" value="NTP_transf_5"/>
    <property type="match status" value="1"/>
</dbReference>
<gene>
    <name evidence="1" type="ORF">KQI89_02250</name>
</gene>
<comment type="caution">
    <text evidence="1">The sequence shown here is derived from an EMBL/GenBank/DDBJ whole genome shotgun (WGS) entry which is preliminary data.</text>
</comment>
<proteinExistence type="predicted"/>
<dbReference type="RefSeq" id="WP_216455734.1">
    <property type="nucleotide sequence ID" value="NZ_JAHLQL010000001.1"/>
</dbReference>
<sequence length="158" mass="18890">MYKIHNFTKEQKLLILTSRITMSEENRLEICKILDEGINWFEFYKLTLYHKTFTLCWKNIENVKADVKISKYLSNILKFSYSGIKEQNRLFLNELENVIEALNEDCIPCLPVKGAMLINKMYKEHGIRYMGDIDCLIRYSDIEKIKKNETSWVYTRNI</sequence>
<organism evidence="1 2">
    <name type="scientific">Clostridium simiarum</name>
    <dbReference type="NCBI Taxonomy" id="2841506"/>
    <lineage>
        <taxon>Bacteria</taxon>
        <taxon>Bacillati</taxon>
        <taxon>Bacillota</taxon>
        <taxon>Clostridia</taxon>
        <taxon>Eubacteriales</taxon>
        <taxon>Clostridiaceae</taxon>
        <taxon>Clostridium</taxon>
    </lineage>
</organism>
<evidence type="ECO:0000313" key="1">
    <source>
        <dbReference type="EMBL" id="MBU5590576.1"/>
    </source>
</evidence>
<keyword evidence="2" id="KW-1185">Reference proteome</keyword>